<evidence type="ECO:0000256" key="2">
    <source>
        <dbReference type="SAM" id="SignalP"/>
    </source>
</evidence>
<organism evidence="3">
    <name type="scientific">Rhipicephalus zambeziensis</name>
    <dbReference type="NCBI Taxonomy" id="60191"/>
    <lineage>
        <taxon>Eukaryota</taxon>
        <taxon>Metazoa</taxon>
        <taxon>Ecdysozoa</taxon>
        <taxon>Arthropoda</taxon>
        <taxon>Chelicerata</taxon>
        <taxon>Arachnida</taxon>
        <taxon>Acari</taxon>
        <taxon>Parasitiformes</taxon>
        <taxon>Ixodida</taxon>
        <taxon>Ixodoidea</taxon>
        <taxon>Ixodidae</taxon>
        <taxon>Rhipicephalinae</taxon>
        <taxon>Rhipicephalus</taxon>
        <taxon>Rhipicephalus</taxon>
    </lineage>
</organism>
<evidence type="ECO:0000256" key="1">
    <source>
        <dbReference type="SAM" id="Phobius"/>
    </source>
</evidence>
<dbReference type="EMBL" id="GFPF01004322">
    <property type="protein sequence ID" value="MAA15468.1"/>
    <property type="molecule type" value="Transcribed_RNA"/>
</dbReference>
<keyword evidence="1" id="KW-0472">Membrane</keyword>
<dbReference type="AlphaFoldDB" id="A0A224YCP2"/>
<dbReference type="SUPFAM" id="SSF50814">
    <property type="entry name" value="Lipocalins"/>
    <property type="match status" value="1"/>
</dbReference>
<feature type="chain" id="PRO_5012714028" evidence="2">
    <location>
        <begin position="20"/>
        <end position="182"/>
    </location>
</feature>
<accession>A0A224YCP2</accession>
<feature type="transmembrane region" description="Helical" evidence="1">
    <location>
        <begin position="43"/>
        <end position="62"/>
    </location>
</feature>
<sequence>MCNVTLLIVIVLCIGKIGAQNASFQDLLYLINTTRTYVYASSYLTYISGDALTCISYLMRYLTPTFLRGELCYNVGDRGSSREIFGELGNKSNTNEPFMKPYFWPGVSTTAPKYLKYYDNESHCGVFEITMDGKRHCELHVRNDSINKKDPFNILNTSCLTSYNEICEERKPLVILYSDICD</sequence>
<keyword evidence="2" id="KW-0732">Signal</keyword>
<reference evidence="3" key="1">
    <citation type="journal article" date="2017" name="Parasit. Vectors">
        <title>Sialotranscriptomics of Rhipicephalus zambeziensis reveals intricate expression profiles of secretory proteins and suggests tight temporal transcriptional regulation during blood-feeding.</title>
        <authorList>
            <person name="de Castro M.H."/>
            <person name="de Klerk D."/>
            <person name="Pienaar R."/>
            <person name="Rees D.J.G."/>
            <person name="Mans B.J."/>
        </authorList>
    </citation>
    <scope>NUCLEOTIDE SEQUENCE</scope>
    <source>
        <tissue evidence="3">Salivary glands</tissue>
    </source>
</reference>
<keyword evidence="1" id="KW-0812">Transmembrane</keyword>
<keyword evidence="1" id="KW-1133">Transmembrane helix</keyword>
<name>A0A224YCP2_9ACAR</name>
<proteinExistence type="predicted"/>
<dbReference type="InterPro" id="IPR012674">
    <property type="entry name" value="Calycin"/>
</dbReference>
<evidence type="ECO:0000313" key="3">
    <source>
        <dbReference type="EMBL" id="MAA15468.1"/>
    </source>
</evidence>
<protein>
    <submittedName>
        <fullName evidence="3">Lipocalin</fullName>
    </submittedName>
</protein>
<feature type="signal peptide" evidence="2">
    <location>
        <begin position="1"/>
        <end position="19"/>
    </location>
</feature>